<comment type="caution">
    <text evidence="5">The sequence shown here is derived from an EMBL/GenBank/DDBJ whole genome shotgun (WGS) entry which is preliminary data.</text>
</comment>
<evidence type="ECO:0000313" key="6">
    <source>
        <dbReference type="Proteomes" id="UP000265540"/>
    </source>
</evidence>
<evidence type="ECO:0000256" key="3">
    <source>
        <dbReference type="SAM" id="Phobius"/>
    </source>
</evidence>
<feature type="region of interest" description="Disordered" evidence="2">
    <location>
        <begin position="53"/>
        <end position="79"/>
    </location>
</feature>
<dbReference type="EMBL" id="QZJF01000015">
    <property type="protein sequence ID" value="RJR27210.1"/>
    <property type="molecule type" value="Genomic_DNA"/>
</dbReference>
<evidence type="ECO:0000256" key="2">
    <source>
        <dbReference type="SAM" id="MobiDB-lite"/>
    </source>
</evidence>
<accession>A0A3A4ZKJ3</accession>
<dbReference type="InterPro" id="IPR029050">
    <property type="entry name" value="Immunoprotect_excell_Ig-like"/>
</dbReference>
<keyword evidence="1" id="KW-0732">Signal</keyword>
<protein>
    <submittedName>
        <fullName evidence="5">DUF4352 domain-containing protein</fullName>
    </submittedName>
</protein>
<feature type="transmembrane region" description="Helical" evidence="3">
    <location>
        <begin position="34"/>
        <end position="53"/>
    </location>
</feature>
<reference evidence="5 6" key="1">
    <citation type="journal article" date="2017" name="ISME J.">
        <title>Energy and carbon metabolisms in a deep terrestrial subsurface fluid microbial community.</title>
        <authorList>
            <person name="Momper L."/>
            <person name="Jungbluth S.P."/>
            <person name="Lee M.D."/>
            <person name="Amend J.P."/>
        </authorList>
    </citation>
    <scope>NUCLEOTIDE SEQUENCE [LARGE SCALE GENOMIC DNA]</scope>
    <source>
        <strain evidence="5">SURF_46</strain>
    </source>
</reference>
<dbReference type="AlphaFoldDB" id="A0A3A4ZKJ3"/>
<sequence length="224" mass="24584">MATKKCNYCQTEIDSKAKICPNCKKDLRNWFVRHPIITGFLVITLIGMVGSAGTSSTSENKNNFESGFPDKSETVSEKKLAPEKEADKVKTVKIGEEVIVGDVKWKVLKAWIPTQLTNYSGPVKTSGKFLVINVVVENLGRDLKSVTDLKVVDDRNREFISYSGSFGLNNLGADALYLLSNLNPNVPYTFADVYEIPADAKGLTLRVGDLEFLGSDEGIVDLGL</sequence>
<evidence type="ECO:0000256" key="1">
    <source>
        <dbReference type="ARBA" id="ARBA00022729"/>
    </source>
</evidence>
<proteinExistence type="predicted"/>
<keyword evidence="3" id="KW-0812">Transmembrane</keyword>
<dbReference type="InterPro" id="IPR029051">
    <property type="entry name" value="DUF4352"/>
</dbReference>
<gene>
    <name evidence="5" type="ORF">C4561_02865</name>
</gene>
<feature type="compositionally biased region" description="Basic and acidic residues" evidence="2">
    <location>
        <begin position="68"/>
        <end position="79"/>
    </location>
</feature>
<dbReference type="Pfam" id="PF11611">
    <property type="entry name" value="DUF4352"/>
    <property type="match status" value="1"/>
</dbReference>
<dbReference type="Gene3D" id="2.60.40.1240">
    <property type="match status" value="1"/>
</dbReference>
<feature type="compositionally biased region" description="Polar residues" evidence="2">
    <location>
        <begin position="53"/>
        <end position="65"/>
    </location>
</feature>
<dbReference type="Proteomes" id="UP000265540">
    <property type="component" value="Unassembled WGS sequence"/>
</dbReference>
<keyword evidence="3" id="KW-1133">Transmembrane helix</keyword>
<feature type="domain" description="DUF4352" evidence="4">
    <location>
        <begin position="93"/>
        <end position="209"/>
    </location>
</feature>
<keyword evidence="3" id="KW-0472">Membrane</keyword>
<name>A0A3A4ZKJ3_UNCKA</name>
<evidence type="ECO:0000313" key="5">
    <source>
        <dbReference type="EMBL" id="RJR27210.1"/>
    </source>
</evidence>
<organism evidence="5 6">
    <name type="scientific">candidate division WWE3 bacterium</name>
    <dbReference type="NCBI Taxonomy" id="2053526"/>
    <lineage>
        <taxon>Bacteria</taxon>
        <taxon>Katanobacteria</taxon>
    </lineage>
</organism>
<evidence type="ECO:0000259" key="4">
    <source>
        <dbReference type="Pfam" id="PF11611"/>
    </source>
</evidence>